<dbReference type="AlphaFoldDB" id="A0A840F9Q4"/>
<evidence type="ECO:0000259" key="9">
    <source>
        <dbReference type="PROSITE" id="PS51779"/>
    </source>
</evidence>
<evidence type="ECO:0000256" key="3">
    <source>
        <dbReference type="ARBA" id="ARBA00022618"/>
    </source>
</evidence>
<protein>
    <submittedName>
        <fullName evidence="10">Cell division protein FtsQ</fullName>
    </submittedName>
</protein>
<evidence type="ECO:0000256" key="6">
    <source>
        <dbReference type="ARBA" id="ARBA00023136"/>
    </source>
</evidence>
<keyword evidence="5 8" id="KW-1133">Transmembrane helix</keyword>
<evidence type="ECO:0000256" key="2">
    <source>
        <dbReference type="ARBA" id="ARBA00022475"/>
    </source>
</evidence>
<keyword evidence="11" id="KW-1185">Reference proteome</keyword>
<dbReference type="RefSeq" id="WP_183371810.1">
    <property type="nucleotide sequence ID" value="NZ_BAABHL010000126.1"/>
</dbReference>
<dbReference type="InterPro" id="IPR013685">
    <property type="entry name" value="POTRA_FtsQ_type"/>
</dbReference>
<evidence type="ECO:0000256" key="1">
    <source>
        <dbReference type="ARBA" id="ARBA00004370"/>
    </source>
</evidence>
<accession>A0A840F9Q4</accession>
<evidence type="ECO:0000256" key="7">
    <source>
        <dbReference type="ARBA" id="ARBA00023306"/>
    </source>
</evidence>
<gene>
    <name evidence="10" type="ORF">BKA16_003442</name>
</gene>
<evidence type="ECO:0000256" key="8">
    <source>
        <dbReference type="SAM" id="Phobius"/>
    </source>
</evidence>
<feature type="domain" description="POTRA" evidence="9">
    <location>
        <begin position="43"/>
        <end position="111"/>
    </location>
</feature>
<reference evidence="10 11" key="1">
    <citation type="submission" date="2020-08" db="EMBL/GenBank/DDBJ databases">
        <title>Sequencing the genomes of 1000 actinobacteria strains.</title>
        <authorList>
            <person name="Klenk H.-P."/>
        </authorList>
    </citation>
    <scope>NUCLEOTIDE SEQUENCE [LARGE SCALE GENOMIC DNA]</scope>
    <source>
        <strain evidence="10 11">DSM 45298</strain>
    </source>
</reference>
<dbReference type="GO" id="GO:0051301">
    <property type="term" value="P:cell division"/>
    <property type="evidence" value="ECO:0007669"/>
    <property type="project" value="UniProtKB-KW"/>
</dbReference>
<sequence>MTDRRAGHDRRRRPSRATVIVVAVLIVVAVGGATAIAYFTPLMSVRNVDVVGTRVVDRNDVIATAQAPTGTPLLQVDTGAIADRVAAIPAVEQVTVERSYPSTLTIDVTERTPLVTVDHDGQIGVMDRLGVVYERFDDRKSLPADAAALPALVTDRPGTGDPTTMAVLTVAQDLPGWLRERTVSIEASSPADITLALKSGRRAVWGDAERTADKAEALREVLKVKADEFNVSSPEFPAVK</sequence>
<dbReference type="InterPro" id="IPR050487">
    <property type="entry name" value="FtsQ_DivIB"/>
</dbReference>
<keyword evidence="2" id="KW-1003">Cell membrane</keyword>
<evidence type="ECO:0000313" key="10">
    <source>
        <dbReference type="EMBL" id="MBB4136890.1"/>
    </source>
</evidence>
<keyword evidence="6 8" id="KW-0472">Membrane</keyword>
<dbReference type="PANTHER" id="PTHR37820">
    <property type="entry name" value="CELL DIVISION PROTEIN DIVIB"/>
    <property type="match status" value="1"/>
</dbReference>
<dbReference type="Pfam" id="PF08478">
    <property type="entry name" value="POTRA_1"/>
    <property type="match status" value="1"/>
</dbReference>
<dbReference type="InterPro" id="IPR034746">
    <property type="entry name" value="POTRA"/>
</dbReference>
<keyword evidence="7" id="KW-0131">Cell cycle</keyword>
<dbReference type="Gene3D" id="3.10.20.310">
    <property type="entry name" value="membrane protein fhac"/>
    <property type="match status" value="1"/>
</dbReference>
<evidence type="ECO:0000256" key="4">
    <source>
        <dbReference type="ARBA" id="ARBA00022692"/>
    </source>
</evidence>
<organism evidence="10 11">
    <name type="scientific">Gordonia humi</name>
    <dbReference type="NCBI Taxonomy" id="686429"/>
    <lineage>
        <taxon>Bacteria</taxon>
        <taxon>Bacillati</taxon>
        <taxon>Actinomycetota</taxon>
        <taxon>Actinomycetes</taxon>
        <taxon>Mycobacteriales</taxon>
        <taxon>Gordoniaceae</taxon>
        <taxon>Gordonia</taxon>
    </lineage>
</organism>
<name>A0A840F9Q4_9ACTN</name>
<comment type="caution">
    <text evidence="10">The sequence shown here is derived from an EMBL/GenBank/DDBJ whole genome shotgun (WGS) entry which is preliminary data.</text>
</comment>
<evidence type="ECO:0000313" key="11">
    <source>
        <dbReference type="Proteomes" id="UP000551501"/>
    </source>
</evidence>
<evidence type="ECO:0000256" key="5">
    <source>
        <dbReference type="ARBA" id="ARBA00022989"/>
    </source>
</evidence>
<dbReference type="GO" id="GO:0005886">
    <property type="term" value="C:plasma membrane"/>
    <property type="evidence" value="ECO:0007669"/>
    <property type="project" value="TreeGrafter"/>
</dbReference>
<dbReference type="PROSITE" id="PS51779">
    <property type="entry name" value="POTRA"/>
    <property type="match status" value="1"/>
</dbReference>
<keyword evidence="3 10" id="KW-0132">Cell division</keyword>
<feature type="transmembrane region" description="Helical" evidence="8">
    <location>
        <begin position="20"/>
        <end position="39"/>
    </location>
</feature>
<dbReference type="Proteomes" id="UP000551501">
    <property type="component" value="Unassembled WGS sequence"/>
</dbReference>
<dbReference type="EMBL" id="JACIFP010000001">
    <property type="protein sequence ID" value="MBB4136890.1"/>
    <property type="molecule type" value="Genomic_DNA"/>
</dbReference>
<keyword evidence="4 8" id="KW-0812">Transmembrane</keyword>
<proteinExistence type="predicted"/>
<dbReference type="PANTHER" id="PTHR37820:SF1">
    <property type="entry name" value="CELL DIVISION PROTEIN FTSQ"/>
    <property type="match status" value="1"/>
</dbReference>
<comment type="subcellular location">
    <subcellularLocation>
        <location evidence="1">Membrane</location>
    </subcellularLocation>
</comment>